<protein>
    <submittedName>
        <fullName evidence="1">Uncharacterized protein (TIGR03086 family)</fullName>
    </submittedName>
</protein>
<proteinExistence type="predicted"/>
<evidence type="ECO:0000313" key="1">
    <source>
        <dbReference type="EMBL" id="MBB3733945.1"/>
    </source>
</evidence>
<gene>
    <name evidence="1" type="ORF">FHR33_009898</name>
</gene>
<reference evidence="1 2" key="1">
    <citation type="submission" date="2020-08" db="EMBL/GenBank/DDBJ databases">
        <title>Sequencing the genomes of 1000 actinobacteria strains.</title>
        <authorList>
            <person name="Klenk H.-P."/>
        </authorList>
    </citation>
    <scope>NUCLEOTIDE SEQUENCE [LARGE SCALE GENOMIC DNA]</scope>
    <source>
        <strain evidence="1 2">DSM 44320</strain>
    </source>
</reference>
<dbReference type="RefSeq" id="WP_183662760.1">
    <property type="nucleotide sequence ID" value="NZ_BAAAXX010000179.1"/>
</dbReference>
<evidence type="ECO:0000313" key="2">
    <source>
        <dbReference type="Proteomes" id="UP000579945"/>
    </source>
</evidence>
<dbReference type="GeneID" id="95395844"/>
<sequence length="188" mass="20379">MPTDYAVRLLGAAIDYAHECVTPVRPQDLPKPTPCAVGDVEALLWRLNDALELLYEALTEAVISWEPVIQTGDDPVAFFHVRTRRLLAVAATSARPDSPIAIGDRYLPRGLLLAACTVEITVHAWDVAWSCRRDQPVPPPLATGVLELLPLVLTTGTSHLQHGPPLPVPDGASPGDRLMARFGRRVSS</sequence>
<accession>A0A7W5VM55</accession>
<keyword evidence="2" id="KW-1185">Reference proteome</keyword>
<dbReference type="EMBL" id="JACIBV010000003">
    <property type="protein sequence ID" value="MBB3733945.1"/>
    <property type="molecule type" value="Genomic_DNA"/>
</dbReference>
<dbReference type="AlphaFoldDB" id="A0A7W5VM55"/>
<name>A0A7W5VM55_9ACTN</name>
<comment type="caution">
    <text evidence="1">The sequence shown here is derived from an EMBL/GenBank/DDBJ whole genome shotgun (WGS) entry which is preliminary data.</text>
</comment>
<organism evidence="1 2">
    <name type="scientific">Nonomuraea dietziae</name>
    <dbReference type="NCBI Taxonomy" id="65515"/>
    <lineage>
        <taxon>Bacteria</taxon>
        <taxon>Bacillati</taxon>
        <taxon>Actinomycetota</taxon>
        <taxon>Actinomycetes</taxon>
        <taxon>Streptosporangiales</taxon>
        <taxon>Streptosporangiaceae</taxon>
        <taxon>Nonomuraea</taxon>
    </lineage>
</organism>
<dbReference type="SUPFAM" id="SSF109854">
    <property type="entry name" value="DinB/YfiT-like putative metalloenzymes"/>
    <property type="match status" value="1"/>
</dbReference>
<dbReference type="InterPro" id="IPR034660">
    <property type="entry name" value="DinB/YfiT-like"/>
</dbReference>
<dbReference type="Proteomes" id="UP000579945">
    <property type="component" value="Unassembled WGS sequence"/>
</dbReference>